<keyword evidence="1" id="KW-0175">Coiled coil</keyword>
<dbReference type="OrthoDB" id="6361178at2759"/>
<feature type="compositionally biased region" description="Polar residues" evidence="2">
    <location>
        <begin position="43"/>
        <end position="52"/>
    </location>
</feature>
<keyword evidence="3" id="KW-0812">Transmembrane</keyword>
<comment type="caution">
    <text evidence="4">The sequence shown here is derived from an EMBL/GenBank/DDBJ whole genome shotgun (WGS) entry which is preliminary data.</text>
</comment>
<evidence type="ECO:0000256" key="1">
    <source>
        <dbReference type="SAM" id="Coils"/>
    </source>
</evidence>
<evidence type="ECO:0000256" key="2">
    <source>
        <dbReference type="SAM" id="MobiDB-lite"/>
    </source>
</evidence>
<feature type="compositionally biased region" description="Polar residues" evidence="2">
    <location>
        <begin position="126"/>
        <end position="138"/>
    </location>
</feature>
<gene>
    <name evidence="4" type="ORF">GPM918_LOCUS1183</name>
    <name evidence="5" type="ORF">SRO942_LOCUS1183</name>
</gene>
<keyword evidence="6" id="KW-1185">Reference proteome</keyword>
<dbReference type="EMBL" id="CAJOBC010000106">
    <property type="protein sequence ID" value="CAF3537727.1"/>
    <property type="molecule type" value="Genomic_DNA"/>
</dbReference>
<feature type="compositionally biased region" description="Polar residues" evidence="2">
    <location>
        <begin position="84"/>
        <end position="96"/>
    </location>
</feature>
<reference evidence="4" key="1">
    <citation type="submission" date="2021-02" db="EMBL/GenBank/DDBJ databases">
        <authorList>
            <person name="Nowell W R."/>
        </authorList>
    </citation>
    <scope>NUCLEOTIDE SEQUENCE</scope>
</reference>
<sequence length="579" mass="65068">MSKPAQRGARMPVTKKKQDWDTSTGDFSQHRLSDDEVIDELMQKSNGVSQLGRSDKFVPKSSLLRSGKNHFTSLANNRNKRQRPTSAKTLNSSRNWDQSEEDALSVSSSDHEDNEVENEPVRLKHSNASKTKNYQRPSSAYHYSLSENKSITDGEHTSKRLQQPNVPTRSTNVSCMSDISKTGKTTSQSTSGNPLTPLLNQLSSNMSELESVTGFKPLRDDGTISQPNMCSTALITALISLTGHVKQCVIISKNKSGSDSYASSTSSFRQEMTSFKEQLAVVAKAQLDFQKKIENQITMLQTMMQSVCQLVNNEIATKSRSYDGHQQYSNTSNISTMHHMNSSRQQQTLGFDASESHDTTQNWMSTKMKLNNNNRQTTIVPKRDIDKRLTPASSDELLSYGNTIMQRRDNSLYLFKILVLTVLTFVLIFVFLVTNDSAHRNTSAMLSNRSTYTEVLDASKKFTRPTSASSSDQIIKQTYTVTTNNNGRKNDEQELNSHIRTAMISPDMPSYDIFESGLPNQQQTIRYPQSSNNETILEKILQERLLLVQQIAELNKQHESTQEELANLEANASNNDNNH</sequence>
<organism evidence="4 6">
    <name type="scientific">Didymodactylos carnosus</name>
    <dbReference type="NCBI Taxonomy" id="1234261"/>
    <lineage>
        <taxon>Eukaryota</taxon>
        <taxon>Metazoa</taxon>
        <taxon>Spiralia</taxon>
        <taxon>Gnathifera</taxon>
        <taxon>Rotifera</taxon>
        <taxon>Eurotatoria</taxon>
        <taxon>Bdelloidea</taxon>
        <taxon>Philodinida</taxon>
        <taxon>Philodinidae</taxon>
        <taxon>Didymodactylos</taxon>
    </lineage>
</organism>
<keyword evidence="3" id="KW-1133">Transmembrane helix</keyword>
<dbReference type="Proteomes" id="UP000663829">
    <property type="component" value="Unassembled WGS sequence"/>
</dbReference>
<feature type="coiled-coil region" evidence="1">
    <location>
        <begin position="537"/>
        <end position="578"/>
    </location>
</feature>
<feature type="transmembrane region" description="Helical" evidence="3">
    <location>
        <begin position="413"/>
        <end position="433"/>
    </location>
</feature>
<proteinExistence type="predicted"/>
<keyword evidence="3" id="KW-0472">Membrane</keyword>
<accession>A0A813PSW1</accession>
<feature type="compositionally biased region" description="Polar residues" evidence="2">
    <location>
        <begin position="160"/>
        <end position="175"/>
    </location>
</feature>
<evidence type="ECO:0000256" key="3">
    <source>
        <dbReference type="SAM" id="Phobius"/>
    </source>
</evidence>
<feature type="region of interest" description="Disordered" evidence="2">
    <location>
        <begin position="1"/>
        <end position="142"/>
    </location>
</feature>
<dbReference type="AlphaFoldDB" id="A0A813PSW1"/>
<feature type="region of interest" description="Disordered" evidence="2">
    <location>
        <begin position="154"/>
        <end position="175"/>
    </location>
</feature>
<dbReference type="Proteomes" id="UP000681722">
    <property type="component" value="Unassembled WGS sequence"/>
</dbReference>
<evidence type="ECO:0000313" key="4">
    <source>
        <dbReference type="EMBL" id="CAF0757280.1"/>
    </source>
</evidence>
<evidence type="ECO:0000313" key="5">
    <source>
        <dbReference type="EMBL" id="CAF3537727.1"/>
    </source>
</evidence>
<evidence type="ECO:0000313" key="6">
    <source>
        <dbReference type="Proteomes" id="UP000663829"/>
    </source>
</evidence>
<name>A0A813PSW1_9BILA</name>
<protein>
    <submittedName>
        <fullName evidence="4">Uncharacterized protein</fullName>
    </submittedName>
</protein>
<dbReference type="EMBL" id="CAJNOQ010000106">
    <property type="protein sequence ID" value="CAF0757280.1"/>
    <property type="molecule type" value="Genomic_DNA"/>
</dbReference>